<dbReference type="InterPro" id="IPR053924">
    <property type="entry name" value="RecX_HTH_2nd"/>
</dbReference>
<dbReference type="Pfam" id="PF02631">
    <property type="entry name" value="RecX_HTH2"/>
    <property type="match status" value="1"/>
</dbReference>
<comment type="function">
    <text evidence="5">Modulates RecA activity.</text>
</comment>
<dbReference type="PANTHER" id="PTHR33602">
    <property type="entry name" value="REGULATORY PROTEIN RECX FAMILY PROTEIN"/>
    <property type="match status" value="1"/>
</dbReference>
<evidence type="ECO:0000259" key="6">
    <source>
        <dbReference type="Pfam" id="PF02631"/>
    </source>
</evidence>
<dbReference type="Proteomes" id="UP000679220">
    <property type="component" value="Unassembled WGS sequence"/>
</dbReference>
<dbReference type="InterPro" id="IPR003783">
    <property type="entry name" value="Regulatory_RecX"/>
</dbReference>
<keyword evidence="4 5" id="KW-0963">Cytoplasm</keyword>
<gene>
    <name evidence="5" type="primary">recX</name>
    <name evidence="8" type="ORF">KDU71_21645</name>
</gene>
<protein>
    <recommendedName>
        <fullName evidence="3 5">Regulatory protein RecX</fullName>
    </recommendedName>
</protein>
<feature type="domain" description="RecX second three-helical" evidence="6">
    <location>
        <begin position="52"/>
        <end position="93"/>
    </location>
</feature>
<evidence type="ECO:0000259" key="7">
    <source>
        <dbReference type="Pfam" id="PF21981"/>
    </source>
</evidence>
<organism evidence="8 9">
    <name type="scientific">Carboxylicivirga sediminis</name>
    <dbReference type="NCBI Taxonomy" id="2006564"/>
    <lineage>
        <taxon>Bacteria</taxon>
        <taxon>Pseudomonadati</taxon>
        <taxon>Bacteroidota</taxon>
        <taxon>Bacteroidia</taxon>
        <taxon>Marinilabiliales</taxon>
        <taxon>Marinilabiliaceae</taxon>
        <taxon>Carboxylicivirga</taxon>
    </lineage>
</organism>
<dbReference type="Gene3D" id="1.10.10.10">
    <property type="entry name" value="Winged helix-like DNA-binding domain superfamily/Winged helix DNA-binding domain"/>
    <property type="match status" value="1"/>
</dbReference>
<evidence type="ECO:0000256" key="2">
    <source>
        <dbReference type="ARBA" id="ARBA00009695"/>
    </source>
</evidence>
<evidence type="ECO:0000313" key="9">
    <source>
        <dbReference type="Proteomes" id="UP000679220"/>
    </source>
</evidence>
<dbReference type="GO" id="GO:0005737">
    <property type="term" value="C:cytoplasm"/>
    <property type="evidence" value="ECO:0007669"/>
    <property type="project" value="UniProtKB-SubCell"/>
</dbReference>
<dbReference type="PANTHER" id="PTHR33602:SF1">
    <property type="entry name" value="REGULATORY PROTEIN RECX FAMILY PROTEIN"/>
    <property type="match status" value="1"/>
</dbReference>
<dbReference type="AlphaFoldDB" id="A0A941FCU4"/>
<dbReference type="InterPro" id="IPR036388">
    <property type="entry name" value="WH-like_DNA-bd_sf"/>
</dbReference>
<evidence type="ECO:0000256" key="5">
    <source>
        <dbReference type="HAMAP-Rule" id="MF_01114"/>
    </source>
</evidence>
<accession>A0A941FCU4</accession>
<comment type="similarity">
    <text evidence="2 5">Belongs to the RecX family.</text>
</comment>
<proteinExistence type="inferred from homology"/>
<sequence>MDCRQALIKAAALCSRKEYCTTDIRKKLINWELGEEEVDGVLERLINEKFIDDRRFASYYVKDKFMFNGWGRIKIRFMLRSKGLSSSIIDEALQQIKDADYSEKLAELLHSKNRQIKNKDAWQTKAALVRFAQSRGFEPDIVYRLIDQYLEI</sequence>
<evidence type="ECO:0000256" key="1">
    <source>
        <dbReference type="ARBA" id="ARBA00004496"/>
    </source>
</evidence>
<dbReference type="Pfam" id="PF21981">
    <property type="entry name" value="RecX_HTH3"/>
    <property type="match status" value="1"/>
</dbReference>
<dbReference type="InterPro" id="IPR053925">
    <property type="entry name" value="RecX_HTH_3rd"/>
</dbReference>
<dbReference type="HAMAP" id="MF_01114">
    <property type="entry name" value="RecX"/>
    <property type="match status" value="1"/>
</dbReference>
<evidence type="ECO:0000256" key="3">
    <source>
        <dbReference type="ARBA" id="ARBA00018111"/>
    </source>
</evidence>
<reference evidence="8" key="2">
    <citation type="submission" date="2021-04" db="EMBL/GenBank/DDBJ databases">
        <authorList>
            <person name="Zhang T."/>
            <person name="Zhang Y."/>
            <person name="Lu D."/>
            <person name="Zuo D."/>
            <person name="Du Z."/>
        </authorList>
    </citation>
    <scope>NUCLEOTIDE SEQUENCE</scope>
    <source>
        <strain evidence="8">JR1</strain>
    </source>
</reference>
<dbReference type="RefSeq" id="WP_212193214.1">
    <property type="nucleotide sequence ID" value="NZ_JAGTAR010000053.1"/>
</dbReference>
<name>A0A941FCU4_9BACT</name>
<feature type="domain" description="RecX third three-helical" evidence="7">
    <location>
        <begin position="101"/>
        <end position="146"/>
    </location>
</feature>
<dbReference type="EMBL" id="JAGTAR010000053">
    <property type="protein sequence ID" value="MBR8538190.1"/>
    <property type="molecule type" value="Genomic_DNA"/>
</dbReference>
<evidence type="ECO:0000313" key="8">
    <source>
        <dbReference type="EMBL" id="MBR8538190.1"/>
    </source>
</evidence>
<keyword evidence="9" id="KW-1185">Reference proteome</keyword>
<evidence type="ECO:0000256" key="4">
    <source>
        <dbReference type="ARBA" id="ARBA00022490"/>
    </source>
</evidence>
<reference evidence="8" key="1">
    <citation type="journal article" date="2018" name="Int. J. Syst. Evol. Microbiol.">
        <title>Carboxylicivirga sediminis sp. nov., isolated from coastal sediment.</title>
        <authorList>
            <person name="Wang F.Q."/>
            <person name="Ren L.H."/>
            <person name="Zou R.J."/>
            <person name="Sun Y.Z."/>
            <person name="Liu X.J."/>
            <person name="Jiang F."/>
            <person name="Liu L.J."/>
        </authorList>
    </citation>
    <scope>NUCLEOTIDE SEQUENCE</scope>
    <source>
        <strain evidence="8">JR1</strain>
    </source>
</reference>
<comment type="caution">
    <text evidence="8">The sequence shown here is derived from an EMBL/GenBank/DDBJ whole genome shotgun (WGS) entry which is preliminary data.</text>
</comment>
<comment type="subcellular location">
    <subcellularLocation>
        <location evidence="1 5">Cytoplasm</location>
    </subcellularLocation>
</comment>
<dbReference type="GO" id="GO:0006282">
    <property type="term" value="P:regulation of DNA repair"/>
    <property type="evidence" value="ECO:0007669"/>
    <property type="project" value="UniProtKB-UniRule"/>
</dbReference>